<dbReference type="EMBL" id="CAKLPY010000001">
    <property type="protein sequence ID" value="CAH0994929.1"/>
    <property type="molecule type" value="Genomic_DNA"/>
</dbReference>
<reference evidence="1" key="1">
    <citation type="submission" date="2021-12" db="EMBL/GenBank/DDBJ databases">
        <authorList>
            <person name="Rodrigo-Torres L."/>
            <person name="Arahal R. D."/>
            <person name="Lucena T."/>
        </authorList>
    </citation>
    <scope>NUCLEOTIDE SEQUENCE</scope>
    <source>
        <strain evidence="1">CECT 8858</strain>
    </source>
</reference>
<name>A0ABN8EPT9_9BACT</name>
<evidence type="ECO:0000313" key="1">
    <source>
        <dbReference type="EMBL" id="CAH0994929.1"/>
    </source>
</evidence>
<dbReference type="Proteomes" id="UP000837932">
    <property type="component" value="Unassembled WGS sequence"/>
</dbReference>
<evidence type="ECO:0000313" key="2">
    <source>
        <dbReference type="Proteomes" id="UP000837932"/>
    </source>
</evidence>
<proteinExistence type="predicted"/>
<sequence>MDKIYIPNKKFMNIFKLVFTISFFISSISLAQNVGRWRAGSGNKLEGKVYTLSCFISGPDDEWSYDEKTEVLKKLDEAHQWLVSQAAKSGVALAFEGGNFGLKKDIKLEQIERGTASGNEKTDLVSVVLKQIGYKNPLSYYEWVKTNTKCRNTQVIIFTKGKGNGYAMPSSTEMNKELYFVEGAILYEKYLDGQELVPSSIAHEILHIYGAWDLYKTFAQTQERENRARKLFPNSVMLRTSYDSNELEVDEVTAWLIGWNDTPKDWYEWFRPSRTAK</sequence>
<gene>
    <name evidence="1" type="ORF">EMA8858_01044</name>
</gene>
<keyword evidence="2" id="KW-1185">Reference proteome</keyword>
<organism evidence="1 2">
    <name type="scientific">Emticicia aquatica</name>
    <dbReference type="NCBI Taxonomy" id="1681835"/>
    <lineage>
        <taxon>Bacteria</taxon>
        <taxon>Pseudomonadati</taxon>
        <taxon>Bacteroidota</taxon>
        <taxon>Cytophagia</taxon>
        <taxon>Cytophagales</taxon>
        <taxon>Leadbetterellaceae</taxon>
        <taxon>Emticicia</taxon>
    </lineage>
</organism>
<comment type="caution">
    <text evidence="1">The sequence shown here is derived from an EMBL/GenBank/DDBJ whole genome shotgun (WGS) entry which is preliminary data.</text>
</comment>
<accession>A0ABN8EPT9</accession>
<protein>
    <submittedName>
        <fullName evidence="1">Uncharacterized protein</fullName>
    </submittedName>
</protein>